<dbReference type="RefSeq" id="WP_345062041.1">
    <property type="nucleotide sequence ID" value="NZ_BAABCN010000002.1"/>
</dbReference>
<dbReference type="Pfam" id="PF05175">
    <property type="entry name" value="MTS"/>
    <property type="match status" value="1"/>
</dbReference>
<dbReference type="SUPFAM" id="SSF53335">
    <property type="entry name" value="S-adenosyl-L-methionine-dependent methyltransferases"/>
    <property type="match status" value="1"/>
</dbReference>
<evidence type="ECO:0000313" key="3">
    <source>
        <dbReference type="Proteomes" id="UP001501803"/>
    </source>
</evidence>
<protein>
    <recommendedName>
        <fullName evidence="1">Methyltransferase small domain-containing protein</fullName>
    </recommendedName>
</protein>
<evidence type="ECO:0000259" key="1">
    <source>
        <dbReference type="Pfam" id="PF05175"/>
    </source>
</evidence>
<dbReference type="InterPro" id="IPR007848">
    <property type="entry name" value="Small_mtfrase_dom"/>
</dbReference>
<accession>A0ABP7K3K7</accession>
<evidence type="ECO:0000313" key="2">
    <source>
        <dbReference type="EMBL" id="GAA3864579.1"/>
    </source>
</evidence>
<dbReference type="InterPro" id="IPR050320">
    <property type="entry name" value="N5-glutamine_MTase"/>
</dbReference>
<organism evidence="2 3">
    <name type="scientific">Leifsonia kafniensis</name>
    <dbReference type="NCBI Taxonomy" id="475957"/>
    <lineage>
        <taxon>Bacteria</taxon>
        <taxon>Bacillati</taxon>
        <taxon>Actinomycetota</taxon>
        <taxon>Actinomycetes</taxon>
        <taxon>Micrococcales</taxon>
        <taxon>Microbacteriaceae</taxon>
        <taxon>Leifsonia</taxon>
    </lineage>
</organism>
<gene>
    <name evidence="2" type="ORF">GCM10022381_05540</name>
</gene>
<dbReference type="InterPro" id="IPR029063">
    <property type="entry name" value="SAM-dependent_MTases_sf"/>
</dbReference>
<dbReference type="Gene3D" id="1.10.8.10">
    <property type="entry name" value="DNA helicase RuvA subunit, C-terminal domain"/>
    <property type="match status" value="1"/>
</dbReference>
<dbReference type="Gene3D" id="3.40.50.150">
    <property type="entry name" value="Vaccinia Virus protein VP39"/>
    <property type="match status" value="1"/>
</dbReference>
<dbReference type="PANTHER" id="PTHR18895">
    <property type="entry name" value="HEMK METHYLTRANSFERASE"/>
    <property type="match status" value="1"/>
</dbReference>
<dbReference type="Proteomes" id="UP001501803">
    <property type="component" value="Unassembled WGS sequence"/>
</dbReference>
<sequence>MSASPTALTESALVTRLRAAGCVFAEDEARLLLAAAETPAALAEMVDRRVLGLPLEHILGWVEFYGLRVEVDQGVFVPRRRSEFLVQEAAALAEPGAVVLDLCCGSGALGVALASVVPGIELHAADIEPAAVLCARRNVEGLGARLGRAEHVGQAGHAGHAGHVGHAGQAGQAGHAGHVYQGDLYAPLPAILRARVDILMANTPYVPTDAIGLMPPEARFHEPHVTLDGGADGLDVQRRVAAAATEWLAPGGHLLVETGESQAATTAAFFASNGLDVRIATSEEFYATVVIGTRPV</sequence>
<reference evidence="3" key="1">
    <citation type="journal article" date="2019" name="Int. J. Syst. Evol. Microbiol.">
        <title>The Global Catalogue of Microorganisms (GCM) 10K type strain sequencing project: providing services to taxonomists for standard genome sequencing and annotation.</title>
        <authorList>
            <consortium name="The Broad Institute Genomics Platform"/>
            <consortium name="The Broad Institute Genome Sequencing Center for Infectious Disease"/>
            <person name="Wu L."/>
            <person name="Ma J."/>
        </authorList>
    </citation>
    <scope>NUCLEOTIDE SEQUENCE [LARGE SCALE GENOMIC DNA]</scope>
    <source>
        <strain evidence="3">JCM 17021</strain>
    </source>
</reference>
<proteinExistence type="predicted"/>
<dbReference type="EMBL" id="BAABCN010000002">
    <property type="protein sequence ID" value="GAA3864579.1"/>
    <property type="molecule type" value="Genomic_DNA"/>
</dbReference>
<comment type="caution">
    <text evidence="2">The sequence shown here is derived from an EMBL/GenBank/DDBJ whole genome shotgun (WGS) entry which is preliminary data.</text>
</comment>
<feature type="domain" description="Methyltransferase small" evidence="1">
    <location>
        <begin position="82"/>
        <end position="143"/>
    </location>
</feature>
<dbReference type="PANTHER" id="PTHR18895:SF74">
    <property type="entry name" value="MTRF1L RELEASE FACTOR GLUTAMINE METHYLTRANSFERASE"/>
    <property type="match status" value="1"/>
</dbReference>
<name>A0ABP7K3K7_9MICO</name>
<keyword evidence="3" id="KW-1185">Reference proteome</keyword>